<organism evidence="2 3">
    <name type="scientific">Streptomyces pulveraceus</name>
    <dbReference type="NCBI Taxonomy" id="68258"/>
    <lineage>
        <taxon>Bacteria</taxon>
        <taxon>Bacillati</taxon>
        <taxon>Actinomycetota</taxon>
        <taxon>Actinomycetes</taxon>
        <taxon>Kitasatosporales</taxon>
        <taxon>Streptomycetaceae</taxon>
        <taxon>Streptomyces</taxon>
    </lineage>
</organism>
<accession>A0ABW1GH63</accession>
<sequence>MTATLTRDPHQVGRIADRLGAILTQRGIGPAATTHEPPPEPVTALELADARIPARYRRALTDHPHVTAWVDEIARAGRPGPAGAPGISEGASLLIVGPTGTGKTHQAYGAILAAGVRLRWEAVTAADLYARLRPRSGFDSERELQALAKCPLLLLDDLGAARNSEWTEELTYRLINHRYEHLRPTLITTNLPTADLRTALGDRVASRLAEMTERVILDGPDRRRTRHAAA</sequence>
<dbReference type="Proteomes" id="UP001596200">
    <property type="component" value="Unassembled WGS sequence"/>
</dbReference>
<keyword evidence="3" id="KW-1185">Reference proteome</keyword>
<dbReference type="EMBL" id="JBHSPU010000009">
    <property type="protein sequence ID" value="MFC5913241.1"/>
    <property type="molecule type" value="Genomic_DNA"/>
</dbReference>
<keyword evidence="2" id="KW-0067">ATP-binding</keyword>
<evidence type="ECO:0000313" key="2">
    <source>
        <dbReference type="EMBL" id="MFC5913241.1"/>
    </source>
</evidence>
<feature type="domain" description="AAA+ ATPase" evidence="1">
    <location>
        <begin position="89"/>
        <end position="221"/>
    </location>
</feature>
<dbReference type="InterPro" id="IPR003593">
    <property type="entry name" value="AAA+_ATPase"/>
</dbReference>
<comment type="caution">
    <text evidence="2">The sequence shown here is derived from an EMBL/GenBank/DDBJ whole genome shotgun (WGS) entry which is preliminary data.</text>
</comment>
<dbReference type="Pfam" id="PF01695">
    <property type="entry name" value="IstB_IS21"/>
    <property type="match status" value="1"/>
</dbReference>
<dbReference type="InterPro" id="IPR002611">
    <property type="entry name" value="IstB_ATP-bd"/>
</dbReference>
<reference evidence="3" key="1">
    <citation type="journal article" date="2019" name="Int. J. Syst. Evol. Microbiol.">
        <title>The Global Catalogue of Microorganisms (GCM) 10K type strain sequencing project: providing services to taxonomists for standard genome sequencing and annotation.</title>
        <authorList>
            <consortium name="The Broad Institute Genomics Platform"/>
            <consortium name="The Broad Institute Genome Sequencing Center for Infectious Disease"/>
            <person name="Wu L."/>
            <person name="Ma J."/>
        </authorList>
    </citation>
    <scope>NUCLEOTIDE SEQUENCE [LARGE SCALE GENOMIC DNA]</scope>
    <source>
        <strain evidence="3">JCM 4147</strain>
    </source>
</reference>
<name>A0ABW1GH63_9ACTN</name>
<dbReference type="SUPFAM" id="SSF52540">
    <property type="entry name" value="P-loop containing nucleoside triphosphate hydrolases"/>
    <property type="match status" value="1"/>
</dbReference>
<gene>
    <name evidence="2" type="ORF">ACFP1B_07330</name>
</gene>
<keyword evidence="2" id="KW-0547">Nucleotide-binding</keyword>
<dbReference type="SMART" id="SM00382">
    <property type="entry name" value="AAA"/>
    <property type="match status" value="1"/>
</dbReference>
<evidence type="ECO:0000259" key="1">
    <source>
        <dbReference type="SMART" id="SM00382"/>
    </source>
</evidence>
<dbReference type="Gene3D" id="3.40.50.300">
    <property type="entry name" value="P-loop containing nucleotide triphosphate hydrolases"/>
    <property type="match status" value="1"/>
</dbReference>
<protein>
    <submittedName>
        <fullName evidence="2">ATP-binding protein</fullName>
    </submittedName>
</protein>
<proteinExistence type="predicted"/>
<dbReference type="GO" id="GO:0005524">
    <property type="term" value="F:ATP binding"/>
    <property type="evidence" value="ECO:0007669"/>
    <property type="project" value="UniProtKB-KW"/>
</dbReference>
<dbReference type="PANTHER" id="PTHR30050">
    <property type="entry name" value="CHROMOSOMAL REPLICATION INITIATOR PROTEIN DNAA"/>
    <property type="match status" value="1"/>
</dbReference>
<dbReference type="PANTHER" id="PTHR30050:SF4">
    <property type="entry name" value="ATP-BINDING PROTEIN RV3427C IN INSERTION SEQUENCE-RELATED"/>
    <property type="match status" value="1"/>
</dbReference>
<evidence type="ECO:0000313" key="3">
    <source>
        <dbReference type="Proteomes" id="UP001596200"/>
    </source>
</evidence>
<dbReference type="RefSeq" id="WP_344513121.1">
    <property type="nucleotide sequence ID" value="NZ_BAAATU010000024.1"/>
</dbReference>
<dbReference type="InterPro" id="IPR027417">
    <property type="entry name" value="P-loop_NTPase"/>
</dbReference>